<dbReference type="AlphaFoldDB" id="B8GVC3"/>
<dbReference type="eggNOG" id="COG3206">
    <property type="taxonomic scope" value="Bacteria"/>
</dbReference>
<feature type="transmembrane region" description="Helical" evidence="2">
    <location>
        <begin position="20"/>
        <end position="37"/>
    </location>
</feature>
<evidence type="ECO:0000256" key="2">
    <source>
        <dbReference type="SAM" id="Phobius"/>
    </source>
</evidence>
<keyword evidence="1" id="KW-0175">Coiled coil</keyword>
<dbReference type="NCBIfam" id="TIGR03007">
    <property type="entry name" value="pepcterm_ChnLen"/>
    <property type="match status" value="1"/>
</dbReference>
<dbReference type="EMBL" id="CP001339">
    <property type="protein sequence ID" value="ACL73469.1"/>
    <property type="molecule type" value="Genomic_DNA"/>
</dbReference>
<feature type="transmembrane region" description="Helical" evidence="2">
    <location>
        <begin position="492"/>
        <end position="514"/>
    </location>
</feature>
<keyword evidence="2" id="KW-1133">Transmembrane helix</keyword>
<accession>B8GVC3</accession>
<feature type="coiled-coil region" evidence="1">
    <location>
        <begin position="176"/>
        <end position="246"/>
    </location>
</feature>
<dbReference type="STRING" id="396588.Tgr7_2391"/>
<dbReference type="Proteomes" id="UP000002383">
    <property type="component" value="Chromosome"/>
</dbReference>
<protein>
    <submittedName>
        <fullName evidence="3">Lipopolysaccharide biosynthesis protein</fullName>
    </submittedName>
</protein>
<dbReference type="PANTHER" id="PTHR32309">
    <property type="entry name" value="TYROSINE-PROTEIN KINASE"/>
    <property type="match status" value="1"/>
</dbReference>
<feature type="coiled-coil region" evidence="1">
    <location>
        <begin position="342"/>
        <end position="393"/>
    </location>
</feature>
<organism evidence="3 4">
    <name type="scientific">Thioalkalivibrio sulfidiphilus (strain HL-EbGR7)</name>
    <dbReference type="NCBI Taxonomy" id="396588"/>
    <lineage>
        <taxon>Bacteria</taxon>
        <taxon>Pseudomonadati</taxon>
        <taxon>Pseudomonadota</taxon>
        <taxon>Gammaproteobacteria</taxon>
        <taxon>Chromatiales</taxon>
        <taxon>Ectothiorhodospiraceae</taxon>
        <taxon>Thioalkalivibrio</taxon>
    </lineage>
</organism>
<keyword evidence="2" id="KW-0472">Membrane</keyword>
<feature type="transmembrane region" description="Helical" evidence="2">
    <location>
        <begin position="432"/>
        <end position="455"/>
    </location>
</feature>
<dbReference type="GO" id="GO:0004713">
    <property type="term" value="F:protein tyrosine kinase activity"/>
    <property type="evidence" value="ECO:0007669"/>
    <property type="project" value="TreeGrafter"/>
</dbReference>
<keyword evidence="4" id="KW-1185">Reference proteome</keyword>
<keyword evidence="2" id="KW-0812">Transmembrane</keyword>
<dbReference type="PANTHER" id="PTHR32309:SF13">
    <property type="entry name" value="FERRIC ENTEROBACTIN TRANSPORT PROTEIN FEPE"/>
    <property type="match status" value="1"/>
</dbReference>
<dbReference type="RefSeq" id="WP_012638944.1">
    <property type="nucleotide sequence ID" value="NC_011901.1"/>
</dbReference>
<evidence type="ECO:0000313" key="3">
    <source>
        <dbReference type="EMBL" id="ACL73469.1"/>
    </source>
</evidence>
<evidence type="ECO:0000256" key="1">
    <source>
        <dbReference type="SAM" id="Coils"/>
    </source>
</evidence>
<dbReference type="KEGG" id="tgr:Tgr7_2391"/>
<sequence>MQKLIEKLLLLIRGMWRFRWYGILVAWLVCIAGWYGLSKVDNVYEASATVYVDTDSMLRPLLRGLAVDINVGEKLGLMSRQLLSRPNLEKVIRMTDLDHGATTPAAQERILQDLTRNVNLQQTHAARPLAPRSPDLYVISSRHKDPEMARRIVEALLSTFVDETAGERRQRSDVAQQFLVQQIAEYESRLVEAEDRLREFKREHIDVLPDQEANYYGRLQAARSNLEAVELALREANFRRDELRRQLEGTPSTQRGLSADGALVQTPTEERLLTLQRRLDELLLRFTENHPDVVQTRRSIEALEVQRDRELSGIDPASSSSAVANPLHQQLRLALGEVEGEIAALRVRRDEFSTRVQRLQQQLEIIPQVEAELRRLDRNYEIYRDQYNSLVARRESARISEDVEQTGQDVRFRVIEPPRTPATPIFPGRLKFSAAILLMGLGAGAGVALLMSQLFPVVHGRRMLGDLSGRPVFGAVTRVLTPRARWMMRLDFAAFATVIALMIPAFLMAVYMQLTGRSLMAAVTSLGGLV</sequence>
<evidence type="ECO:0000313" key="4">
    <source>
        <dbReference type="Proteomes" id="UP000002383"/>
    </source>
</evidence>
<dbReference type="InterPro" id="IPR014345">
    <property type="entry name" value="XrtA_polysacc_chain"/>
</dbReference>
<dbReference type="GO" id="GO:0005886">
    <property type="term" value="C:plasma membrane"/>
    <property type="evidence" value="ECO:0007669"/>
    <property type="project" value="TreeGrafter"/>
</dbReference>
<dbReference type="SUPFAM" id="SSF57997">
    <property type="entry name" value="Tropomyosin"/>
    <property type="match status" value="1"/>
</dbReference>
<proteinExistence type="predicted"/>
<reference evidence="3 4" key="1">
    <citation type="journal article" date="2011" name="Stand. Genomic Sci.">
        <title>Complete genome sequence of 'Thioalkalivibrio sulfidophilus' HL-EbGr7.</title>
        <authorList>
            <person name="Muyzer G."/>
            <person name="Sorokin D.Y."/>
            <person name="Mavromatis K."/>
            <person name="Lapidus A."/>
            <person name="Clum A."/>
            <person name="Ivanova N."/>
            <person name="Pati A."/>
            <person name="d'Haeseleer P."/>
            <person name="Woyke T."/>
            <person name="Kyrpides N.C."/>
        </authorList>
    </citation>
    <scope>NUCLEOTIDE SEQUENCE [LARGE SCALE GENOMIC DNA]</scope>
    <source>
        <strain evidence="3 4">HL-EbGR7</strain>
    </source>
</reference>
<dbReference type="InterPro" id="IPR050445">
    <property type="entry name" value="Bact_polysacc_biosynth/exp"/>
</dbReference>
<name>B8GVC3_THISH</name>
<dbReference type="HOGENOM" id="CLU_009912_5_1_6"/>
<gene>
    <name evidence="3" type="ordered locus">Tgr7_2391</name>
</gene>